<name>A0ABQ1MSU8_9BACT</name>
<proteinExistence type="predicted"/>
<sequence>MLMESTPAKTYHLFECIGIELEYMIVDKNTLAPQPITDQVIINKNGIITDEISNGPISWSNELVLHVIELKTTTPAINTFGLADKMHENVKEINSILQPYNACLLPTAMHPLLNPLTDLKLWPHHRNKIYEKYNEIFNCKGHGWGNLQSMHINFPFGNDEEFHQLHEAIRHLMPLIPAITASSPLYEGKKGKFLDNRLAFYEENQKRVPEITGRVIPESVKDKAEYEKNILQKAYDAIAPYDKEGTLQEEWLNSRGAITRFDRNAIEIRIIDLQECPKADLAIAELIVHSLKVLIEKVPGFKAISEEELYPIYRGALEQGAETIIDNLDYLKLFDGSISKPITIKELWKKLIAQMYLSEDSEGIIHYILENGNLSERIIKNLSKSAISEENILKEYHRLAECLEQNMIYHVR</sequence>
<dbReference type="GO" id="GO:0016874">
    <property type="term" value="F:ligase activity"/>
    <property type="evidence" value="ECO:0007669"/>
    <property type="project" value="UniProtKB-KW"/>
</dbReference>
<dbReference type="InterPro" id="IPR006336">
    <property type="entry name" value="GCS2"/>
</dbReference>
<keyword evidence="2" id="KW-1185">Reference proteome</keyword>
<dbReference type="PANTHER" id="PTHR36510:SF1">
    <property type="entry name" value="GLUTAMATE--CYSTEINE LIGASE 2-RELATED"/>
    <property type="match status" value="1"/>
</dbReference>
<comment type="caution">
    <text evidence="1">The sequence shown here is derived from an EMBL/GenBank/DDBJ whole genome shotgun (WGS) entry which is preliminary data.</text>
</comment>
<evidence type="ECO:0000313" key="2">
    <source>
        <dbReference type="Proteomes" id="UP000636010"/>
    </source>
</evidence>
<dbReference type="InterPro" id="IPR014746">
    <property type="entry name" value="Gln_synth/guanido_kin_cat_dom"/>
</dbReference>
<keyword evidence="1" id="KW-0436">Ligase</keyword>
<evidence type="ECO:0000313" key="1">
    <source>
        <dbReference type="EMBL" id="GGC45938.1"/>
    </source>
</evidence>
<dbReference type="SUPFAM" id="SSF55931">
    <property type="entry name" value="Glutamine synthetase/guanido kinase"/>
    <property type="match status" value="1"/>
</dbReference>
<dbReference type="EMBL" id="BMEC01000012">
    <property type="protein sequence ID" value="GGC45938.1"/>
    <property type="molecule type" value="Genomic_DNA"/>
</dbReference>
<dbReference type="Proteomes" id="UP000636010">
    <property type="component" value="Unassembled WGS sequence"/>
</dbReference>
<dbReference type="InterPro" id="IPR050141">
    <property type="entry name" value="GCL_type2/YbdK_subfam"/>
</dbReference>
<reference evidence="2" key="1">
    <citation type="journal article" date="2019" name="Int. J. Syst. Evol. Microbiol.">
        <title>The Global Catalogue of Microorganisms (GCM) 10K type strain sequencing project: providing services to taxonomists for standard genome sequencing and annotation.</title>
        <authorList>
            <consortium name="The Broad Institute Genomics Platform"/>
            <consortium name="The Broad Institute Genome Sequencing Center for Infectious Disease"/>
            <person name="Wu L."/>
            <person name="Ma J."/>
        </authorList>
    </citation>
    <scope>NUCLEOTIDE SEQUENCE [LARGE SCALE GENOMIC DNA]</scope>
    <source>
        <strain evidence="2">CGMCC 1.10832</strain>
    </source>
</reference>
<dbReference type="PANTHER" id="PTHR36510">
    <property type="entry name" value="GLUTAMATE--CYSTEINE LIGASE 2-RELATED"/>
    <property type="match status" value="1"/>
</dbReference>
<gene>
    <name evidence="1" type="ORF">GCM10011506_34460</name>
</gene>
<dbReference type="Pfam" id="PF04107">
    <property type="entry name" value="GCS2"/>
    <property type="match status" value="1"/>
</dbReference>
<accession>A0ABQ1MSU8</accession>
<organism evidence="1 2">
    <name type="scientific">Marivirga lumbricoides</name>
    <dbReference type="NCBI Taxonomy" id="1046115"/>
    <lineage>
        <taxon>Bacteria</taxon>
        <taxon>Pseudomonadati</taxon>
        <taxon>Bacteroidota</taxon>
        <taxon>Cytophagia</taxon>
        <taxon>Cytophagales</taxon>
        <taxon>Marivirgaceae</taxon>
        <taxon>Marivirga</taxon>
    </lineage>
</organism>
<protein>
    <submittedName>
        <fullName evidence="1">Glutamate--cysteine ligase</fullName>
    </submittedName>
</protein>
<dbReference type="Gene3D" id="3.30.590.20">
    <property type="match status" value="1"/>
</dbReference>